<dbReference type="Gene3D" id="3.30.70.2970">
    <property type="entry name" value="Protein of unknown function (DUF541), domain 2"/>
    <property type="match status" value="1"/>
</dbReference>
<protein>
    <submittedName>
        <fullName evidence="1">Oxidative stress defense protein</fullName>
    </submittedName>
</protein>
<dbReference type="EMBL" id="JAKILK010000002">
    <property type="protein sequence ID" value="MCL1116781.1"/>
    <property type="molecule type" value="Genomic_DNA"/>
</dbReference>
<evidence type="ECO:0000313" key="1">
    <source>
        <dbReference type="EMBL" id="MCL1116781.1"/>
    </source>
</evidence>
<dbReference type="PANTHER" id="PTHR34387:SF1">
    <property type="entry name" value="PERIPLASMIC IMMUNOGENIC PROTEIN"/>
    <property type="match status" value="1"/>
</dbReference>
<dbReference type="PANTHER" id="PTHR34387">
    <property type="entry name" value="SLR1258 PROTEIN"/>
    <property type="match status" value="1"/>
</dbReference>
<dbReference type="InterPro" id="IPR007497">
    <property type="entry name" value="SIMPL/DUF541"/>
</dbReference>
<dbReference type="NCBIfam" id="NF008299">
    <property type="entry name" value="PRK11087.1"/>
    <property type="match status" value="1"/>
</dbReference>
<reference evidence="1 2" key="1">
    <citation type="submission" date="2022-01" db="EMBL/GenBank/DDBJ databases">
        <title>Whole genome-based taxonomy of the Shewanellaceae.</title>
        <authorList>
            <person name="Martin-Rodriguez A.J."/>
        </authorList>
    </citation>
    <scope>NUCLEOTIDE SEQUENCE [LARGE SCALE GENOMIC DNA]</scope>
    <source>
        <strain evidence="1 2">JCM 17801</strain>
    </source>
</reference>
<dbReference type="InterPro" id="IPR052022">
    <property type="entry name" value="26kDa_periplasmic_antigen"/>
</dbReference>
<gene>
    <name evidence="1" type="ORF">L2689_05905</name>
</gene>
<sequence>MEYIYDITNENFCPYSINLSTRLYRIPSLAADYNFPHIETSGASEIVIDADMAVVNIEVVVEAPTAKAAKDASDKAISQFLNRLQQAGVDKHDIQSANLNLHPQYHYQKNEPATLKGYQASRRMTITVKQLEQLNDLLDSALEQGINRVNSIELTSSKRADFIEQARQAAIEDAKQKAQSLAKGFDKKVEGVWQIRYFDQHPIQPVQYKMAAQADSGAAASYQQGQVTISDRVEVVFKLK</sequence>
<dbReference type="Pfam" id="PF04402">
    <property type="entry name" value="SIMPL"/>
    <property type="match status" value="1"/>
</dbReference>
<evidence type="ECO:0000313" key="2">
    <source>
        <dbReference type="Proteomes" id="UP001203212"/>
    </source>
</evidence>
<keyword evidence="2" id="KW-1185">Reference proteome</keyword>
<dbReference type="Proteomes" id="UP001203212">
    <property type="component" value="Unassembled WGS sequence"/>
</dbReference>
<organism evidence="1 2">
    <name type="scientific">Shewanella aestuarii</name>
    <dbReference type="NCBI Taxonomy" id="1028752"/>
    <lineage>
        <taxon>Bacteria</taxon>
        <taxon>Pseudomonadati</taxon>
        <taxon>Pseudomonadota</taxon>
        <taxon>Gammaproteobacteria</taxon>
        <taxon>Alteromonadales</taxon>
        <taxon>Shewanellaceae</taxon>
        <taxon>Shewanella</taxon>
    </lineage>
</organism>
<dbReference type="Gene3D" id="3.30.110.170">
    <property type="entry name" value="Protein of unknown function (DUF541), domain 1"/>
    <property type="match status" value="1"/>
</dbReference>
<proteinExistence type="predicted"/>
<accession>A0ABT0KZB5</accession>
<comment type="caution">
    <text evidence="1">The sequence shown here is derived from an EMBL/GenBank/DDBJ whole genome shotgun (WGS) entry which is preliminary data.</text>
</comment>
<name>A0ABT0KZB5_9GAMM</name>